<evidence type="ECO:0000313" key="4">
    <source>
        <dbReference type="EMBL" id="SEL39479.1"/>
    </source>
</evidence>
<evidence type="ECO:0000259" key="3">
    <source>
        <dbReference type="Pfam" id="PF02719"/>
    </source>
</evidence>
<keyword evidence="2" id="KW-1133">Transmembrane helix</keyword>
<gene>
    <name evidence="4" type="ORF">SAMN05216262_11048</name>
</gene>
<evidence type="ECO:0000256" key="2">
    <source>
        <dbReference type="SAM" id="Phobius"/>
    </source>
</evidence>
<keyword evidence="2" id="KW-0812">Transmembrane</keyword>
<dbReference type="SUPFAM" id="SSF51735">
    <property type="entry name" value="NAD(P)-binding Rossmann-fold domains"/>
    <property type="match status" value="1"/>
</dbReference>
<dbReference type="CDD" id="cd05237">
    <property type="entry name" value="UDP_invert_4-6DH_SDR_e"/>
    <property type="match status" value="1"/>
</dbReference>
<protein>
    <submittedName>
        <fullName evidence="4">NDP-sugar epimerase, includes UDP-GlcNAc-inverting 4,6-dehydratase FlaA1 and capsular polysaccharide biosynthesis protein EpsC</fullName>
    </submittedName>
</protein>
<dbReference type="PANTHER" id="PTHR43318">
    <property type="entry name" value="UDP-N-ACETYLGLUCOSAMINE 4,6-DEHYDRATASE"/>
    <property type="match status" value="1"/>
</dbReference>
<dbReference type="STRING" id="641665.GCA_002104455_02448"/>
<dbReference type="RefSeq" id="WP_085284073.1">
    <property type="nucleotide sequence ID" value="NZ_FOBI01000010.1"/>
</dbReference>
<dbReference type="Gene3D" id="3.40.50.720">
    <property type="entry name" value="NAD(P)-binding Rossmann-like Domain"/>
    <property type="match status" value="2"/>
</dbReference>
<proteinExistence type="inferred from homology"/>
<dbReference type="SUPFAM" id="SSF53335">
    <property type="entry name" value="S-adenosyl-L-methionine-dependent methyltransferases"/>
    <property type="match status" value="1"/>
</dbReference>
<comment type="similarity">
    <text evidence="1">Belongs to the polysaccharide synthase family.</text>
</comment>
<accession>A0A1H7PV41</accession>
<evidence type="ECO:0000256" key="1">
    <source>
        <dbReference type="ARBA" id="ARBA00007430"/>
    </source>
</evidence>
<feature type="transmembrane region" description="Helical" evidence="2">
    <location>
        <begin position="12"/>
        <end position="35"/>
    </location>
</feature>
<reference evidence="5" key="1">
    <citation type="submission" date="2016-10" db="EMBL/GenBank/DDBJ databases">
        <authorList>
            <person name="Varghese N."/>
            <person name="Submissions S."/>
        </authorList>
    </citation>
    <scope>NUCLEOTIDE SEQUENCE [LARGE SCALE GENOMIC DNA]</scope>
    <source>
        <strain evidence="5">CGMCC 1.9127</strain>
    </source>
</reference>
<dbReference type="PANTHER" id="PTHR43318:SF1">
    <property type="entry name" value="POLYSACCHARIDE BIOSYNTHESIS PROTEIN EPSC-RELATED"/>
    <property type="match status" value="1"/>
</dbReference>
<feature type="transmembrane region" description="Helical" evidence="2">
    <location>
        <begin position="81"/>
        <end position="100"/>
    </location>
</feature>
<dbReference type="EMBL" id="FOBI01000010">
    <property type="protein sequence ID" value="SEL39479.1"/>
    <property type="molecule type" value="Genomic_DNA"/>
</dbReference>
<feature type="transmembrane region" description="Helical" evidence="2">
    <location>
        <begin position="50"/>
        <end position="69"/>
    </location>
</feature>
<keyword evidence="5" id="KW-1185">Reference proteome</keyword>
<dbReference type="Pfam" id="PF02719">
    <property type="entry name" value="Polysacc_synt_2"/>
    <property type="match status" value="1"/>
</dbReference>
<dbReference type="InterPro" id="IPR036291">
    <property type="entry name" value="NAD(P)-bd_dom_sf"/>
</dbReference>
<organism evidence="4 5">
    <name type="scientific">Colwellia chukchiensis</name>
    <dbReference type="NCBI Taxonomy" id="641665"/>
    <lineage>
        <taxon>Bacteria</taxon>
        <taxon>Pseudomonadati</taxon>
        <taxon>Pseudomonadota</taxon>
        <taxon>Gammaproteobacteria</taxon>
        <taxon>Alteromonadales</taxon>
        <taxon>Colwelliaceae</taxon>
        <taxon>Colwellia</taxon>
    </lineage>
</organism>
<dbReference type="AlphaFoldDB" id="A0A1H7PV41"/>
<dbReference type="Proteomes" id="UP000199297">
    <property type="component" value="Unassembled WGS sequence"/>
</dbReference>
<name>A0A1H7PV41_9GAMM</name>
<evidence type="ECO:0000313" key="5">
    <source>
        <dbReference type="Proteomes" id="UP000199297"/>
    </source>
</evidence>
<keyword evidence="2" id="KW-0472">Membrane</keyword>
<dbReference type="OrthoDB" id="9803111at2"/>
<dbReference type="InterPro" id="IPR029063">
    <property type="entry name" value="SAM-dependent_MTases_sf"/>
</dbReference>
<feature type="domain" description="Polysaccharide biosynthesis protein CapD-like" evidence="3">
    <location>
        <begin position="281"/>
        <end position="574"/>
    </location>
</feature>
<dbReference type="InterPro" id="IPR051203">
    <property type="entry name" value="Polysaccharide_Synthase-Rel"/>
</dbReference>
<sequence>MVRRIDLIPSSIKLSLVLAYDLWALGIAFYLAYLIRLGVESLTISWPEHLVFFIVLSATLILFYLFDVYNSVIRFFNAKAFLTIQFLLIIASLTFYLSSYAFDAFVPRSVPIVFLVLASVQIAGARALVSLIAKNHWFDEREAVVIYGASNAGRQLAHVLAQGNQYQALAFLDEKKRYCGRNILGLKIHSPQRINALLKKYGSFKVLIAIPSADPIRLKQVLAKIEPYALEVLMVPDMSDIISGKRNIDEFREVSIDELLGRKPVQPIPALLSANISDKVVLVSGAGGSIGQELCRQIVLQNPKKLILLDVSEAALYQVHQELSETLANSGGGTTLTPLIANVQNGLLMTNIFTRHQVNTIYHAAAYKHVPMVENNVIAGVSNNVLGSYEIAQAAIYCQVETFVLISTDKAVRPTNVMGASKRLAELILQGFAQQDHHTRFVMVRFGNVLGSSGSVVPLFKKQIKQGGPITITHPEIIRYFMTIPEAAQLVIQAGAMGTGGDVFVLDMGKPVKIVDLAYKMAHLMGLTIKDEDNPQGDIAIQYSGLRPGEKLYEELLISDDAKSTQHQRILTANEQAIHHSAMRKILTQLMAAIQAEDEMEIRQILLNAPLDYQPRPQAVEQTKVNLKRSCKVA</sequence>
<dbReference type="InterPro" id="IPR003869">
    <property type="entry name" value="Polysac_CapD-like"/>
</dbReference>